<dbReference type="Proteomes" id="UP000886998">
    <property type="component" value="Unassembled WGS sequence"/>
</dbReference>
<dbReference type="EMBL" id="BMAV01001646">
    <property type="protein sequence ID" value="GFY40070.1"/>
    <property type="molecule type" value="Genomic_DNA"/>
</dbReference>
<name>A0A8X6WRS1_9ARAC</name>
<keyword evidence="2" id="KW-1185">Reference proteome</keyword>
<evidence type="ECO:0000313" key="1">
    <source>
        <dbReference type="EMBL" id="GFY40070.1"/>
    </source>
</evidence>
<organism evidence="1 2">
    <name type="scientific">Trichonephila inaurata madagascariensis</name>
    <dbReference type="NCBI Taxonomy" id="2747483"/>
    <lineage>
        <taxon>Eukaryota</taxon>
        <taxon>Metazoa</taxon>
        <taxon>Ecdysozoa</taxon>
        <taxon>Arthropoda</taxon>
        <taxon>Chelicerata</taxon>
        <taxon>Arachnida</taxon>
        <taxon>Araneae</taxon>
        <taxon>Araneomorphae</taxon>
        <taxon>Entelegynae</taxon>
        <taxon>Araneoidea</taxon>
        <taxon>Nephilidae</taxon>
        <taxon>Trichonephila</taxon>
        <taxon>Trichonephila inaurata</taxon>
    </lineage>
</organism>
<comment type="caution">
    <text evidence="1">The sequence shown here is derived from an EMBL/GenBank/DDBJ whole genome shotgun (WGS) entry which is preliminary data.</text>
</comment>
<dbReference type="AlphaFoldDB" id="A0A8X6WRS1"/>
<proteinExistence type="predicted"/>
<accession>A0A8X6WRS1</accession>
<gene>
    <name evidence="1" type="ORF">TNIN_251881</name>
</gene>
<protein>
    <submittedName>
        <fullName evidence="1">Uncharacterized protein</fullName>
    </submittedName>
</protein>
<sequence>MPRRRVAASEFHRSVIATILFLSKFIRRSLSVTPSANSVCGERRFRQFIEIKKSSKKVPLQFRADSFKFTPIATSHWREPHICIRFPRPHSHSIGRHL</sequence>
<reference evidence="1" key="1">
    <citation type="submission" date="2020-08" db="EMBL/GenBank/DDBJ databases">
        <title>Multicomponent nature underlies the extraordinary mechanical properties of spider dragline silk.</title>
        <authorList>
            <person name="Kono N."/>
            <person name="Nakamura H."/>
            <person name="Mori M."/>
            <person name="Yoshida Y."/>
            <person name="Ohtoshi R."/>
            <person name="Malay A.D."/>
            <person name="Moran D.A.P."/>
            <person name="Tomita M."/>
            <person name="Numata K."/>
            <person name="Arakawa K."/>
        </authorList>
    </citation>
    <scope>NUCLEOTIDE SEQUENCE</scope>
</reference>
<evidence type="ECO:0000313" key="2">
    <source>
        <dbReference type="Proteomes" id="UP000886998"/>
    </source>
</evidence>